<dbReference type="Pfam" id="PF01479">
    <property type="entry name" value="S4"/>
    <property type="match status" value="1"/>
</dbReference>
<dbReference type="CDD" id="cd00165">
    <property type="entry name" value="S4"/>
    <property type="match status" value="1"/>
</dbReference>
<organism evidence="3 4">
    <name type="scientific">Butyrivibrio hungatei</name>
    <dbReference type="NCBI Taxonomy" id="185008"/>
    <lineage>
        <taxon>Bacteria</taxon>
        <taxon>Bacillati</taxon>
        <taxon>Bacillota</taxon>
        <taxon>Clostridia</taxon>
        <taxon>Lachnospirales</taxon>
        <taxon>Lachnospiraceae</taxon>
        <taxon>Butyrivibrio</taxon>
    </lineage>
</organism>
<dbReference type="Gene3D" id="3.10.290.10">
    <property type="entry name" value="RNA-binding S4 domain"/>
    <property type="match status" value="1"/>
</dbReference>
<dbReference type="InterPro" id="IPR002942">
    <property type="entry name" value="S4_RNA-bd"/>
</dbReference>
<dbReference type="SUPFAM" id="SSF55174">
    <property type="entry name" value="Alpha-L RNA-binding motif"/>
    <property type="match status" value="1"/>
</dbReference>
<dbReference type="RefSeq" id="WP_074463339.1">
    <property type="nucleotide sequence ID" value="NZ_FMUR01000022.1"/>
</dbReference>
<dbReference type="Proteomes" id="UP000183047">
    <property type="component" value="Unassembled WGS sequence"/>
</dbReference>
<reference evidence="4" key="1">
    <citation type="submission" date="2016-10" db="EMBL/GenBank/DDBJ databases">
        <authorList>
            <person name="Varghese N."/>
            <person name="Submissions S."/>
        </authorList>
    </citation>
    <scope>NUCLEOTIDE SEQUENCE [LARGE SCALE GENOMIC DNA]</scope>
    <source>
        <strain evidence="4">XBD2006</strain>
    </source>
</reference>
<evidence type="ECO:0000313" key="4">
    <source>
        <dbReference type="Proteomes" id="UP000183047"/>
    </source>
</evidence>
<sequence>MNEEKTRDYLAGRAKDLATRAYMNNFVTHTDFLSVSEQALFYNILASEKIPANVHEFHGAHFVMYGGNKDAERAMVCFLPDYMDEESFMIAEREEPSVLACVRIKPVNAKFADNLSHRDYLGAVMNLGIERDQIGDIFTGENEAYLYATCDIAEMICKELIRIKHTSVKCETVKSSECNIEPKFEEIGGTVASERIDAILSFVYHLSRSEAQRLIEAESVYIDGRTAYSGGYDLKEGARVSVRGHGKFIYLGTENTTRKGRLFIKVKIFV</sequence>
<dbReference type="Gene3D" id="3.30.70.330">
    <property type="match status" value="1"/>
</dbReference>
<protein>
    <submittedName>
        <fullName evidence="3">RNA-binding protein YlmH, contains S4-like domain</fullName>
    </submittedName>
</protein>
<dbReference type="SMART" id="SM00363">
    <property type="entry name" value="S4"/>
    <property type="match status" value="1"/>
</dbReference>
<evidence type="ECO:0000259" key="2">
    <source>
        <dbReference type="SMART" id="SM00363"/>
    </source>
</evidence>
<dbReference type="Pfam" id="PF17774">
    <property type="entry name" value="YlmH_RBD"/>
    <property type="match status" value="1"/>
</dbReference>
<keyword evidence="4" id="KW-1185">Reference proteome</keyword>
<evidence type="ECO:0000313" key="3">
    <source>
        <dbReference type="EMBL" id="SCY52814.1"/>
    </source>
</evidence>
<evidence type="ECO:0000256" key="1">
    <source>
        <dbReference type="PROSITE-ProRule" id="PRU00182"/>
    </source>
</evidence>
<dbReference type="InterPro" id="IPR040591">
    <property type="entry name" value="RqcP2_RBD"/>
</dbReference>
<name>A0A1G5GMV1_9FIRM</name>
<keyword evidence="1" id="KW-0694">RNA-binding</keyword>
<dbReference type="Gene3D" id="3.30.1370.160">
    <property type="match status" value="1"/>
</dbReference>
<dbReference type="PROSITE" id="PS50889">
    <property type="entry name" value="S4"/>
    <property type="match status" value="1"/>
</dbReference>
<proteinExistence type="predicted"/>
<accession>A0A1G5GMV1</accession>
<dbReference type="AlphaFoldDB" id="A0A1G5GMV1"/>
<dbReference type="GO" id="GO:0003723">
    <property type="term" value="F:RNA binding"/>
    <property type="evidence" value="ECO:0007669"/>
    <property type="project" value="UniProtKB-KW"/>
</dbReference>
<dbReference type="InterPro" id="IPR012677">
    <property type="entry name" value="Nucleotide-bd_a/b_plait_sf"/>
</dbReference>
<dbReference type="STRING" id="185008.bhn_I2724"/>
<feature type="domain" description="RNA-binding S4" evidence="2">
    <location>
        <begin position="194"/>
        <end position="254"/>
    </location>
</feature>
<dbReference type="EMBL" id="FMUR01000022">
    <property type="protein sequence ID" value="SCY52814.1"/>
    <property type="molecule type" value="Genomic_DNA"/>
</dbReference>
<dbReference type="OrthoDB" id="9812787at2"/>
<dbReference type="InterPro" id="IPR036986">
    <property type="entry name" value="S4_RNA-bd_sf"/>
</dbReference>
<gene>
    <name evidence="3" type="ORF">SAMN02910451_02957</name>
</gene>